<organism evidence="3">
    <name type="scientific">Tanacetum cinerariifolium</name>
    <name type="common">Dalmatian daisy</name>
    <name type="synonym">Chrysanthemum cinerariifolium</name>
    <dbReference type="NCBI Taxonomy" id="118510"/>
    <lineage>
        <taxon>Eukaryota</taxon>
        <taxon>Viridiplantae</taxon>
        <taxon>Streptophyta</taxon>
        <taxon>Embryophyta</taxon>
        <taxon>Tracheophyta</taxon>
        <taxon>Spermatophyta</taxon>
        <taxon>Magnoliopsida</taxon>
        <taxon>eudicotyledons</taxon>
        <taxon>Gunneridae</taxon>
        <taxon>Pentapetalae</taxon>
        <taxon>asterids</taxon>
        <taxon>campanulids</taxon>
        <taxon>Asterales</taxon>
        <taxon>Asteraceae</taxon>
        <taxon>Asteroideae</taxon>
        <taxon>Anthemideae</taxon>
        <taxon>Anthemidinae</taxon>
        <taxon>Tanacetum</taxon>
    </lineage>
</organism>
<comment type="caution">
    <text evidence="3">The sequence shown here is derived from an EMBL/GenBank/DDBJ whole genome shotgun (WGS) entry which is preliminary data.</text>
</comment>
<dbReference type="EMBL" id="BKCJ010059221">
    <property type="protein sequence ID" value="GEW45847.1"/>
    <property type="molecule type" value="Genomic_DNA"/>
</dbReference>
<feature type="compositionally biased region" description="Basic and acidic residues" evidence="2">
    <location>
        <begin position="417"/>
        <end position="438"/>
    </location>
</feature>
<evidence type="ECO:0008006" key="4">
    <source>
        <dbReference type="Google" id="ProtNLM"/>
    </source>
</evidence>
<evidence type="ECO:0000313" key="3">
    <source>
        <dbReference type="EMBL" id="GEW45847.1"/>
    </source>
</evidence>
<protein>
    <recommendedName>
        <fullName evidence="4">Synaptobrevin, longin-like domain protein</fullName>
    </recommendedName>
</protein>
<reference evidence="3" key="1">
    <citation type="journal article" date="2019" name="Sci. Rep.">
        <title>Draft genome of Tanacetum cinerariifolium, the natural source of mosquito coil.</title>
        <authorList>
            <person name="Yamashiro T."/>
            <person name="Shiraishi A."/>
            <person name="Satake H."/>
            <person name="Nakayama K."/>
        </authorList>
    </citation>
    <scope>NUCLEOTIDE SEQUENCE</scope>
</reference>
<name>A0A699GUX1_TANCI</name>
<dbReference type="AlphaFoldDB" id="A0A699GUX1"/>
<evidence type="ECO:0000256" key="1">
    <source>
        <dbReference type="SAM" id="Coils"/>
    </source>
</evidence>
<feature type="region of interest" description="Disordered" evidence="2">
    <location>
        <begin position="414"/>
        <end position="438"/>
    </location>
</feature>
<feature type="compositionally biased region" description="Pro residues" evidence="2">
    <location>
        <begin position="255"/>
        <end position="268"/>
    </location>
</feature>
<feature type="coiled-coil region" evidence="1">
    <location>
        <begin position="539"/>
        <end position="570"/>
    </location>
</feature>
<accession>A0A699GUX1</accession>
<evidence type="ECO:0000256" key="2">
    <source>
        <dbReference type="SAM" id="MobiDB-lite"/>
    </source>
</evidence>
<gene>
    <name evidence="3" type="ORF">Tci_217823</name>
</gene>
<sequence>MSLTFANSHNMVAYLNKSDASEGFNQVTDFLNGSYIKYALTVNPIIYVSSIKLLWNTVVIKQSNDVTRLQALVDKMKVLITEATIRDVLRLDDAEGIDCLPNEEIFAELARTGYEKPSTKLTFYKAFFSSQWKFIIHTILQSISVKRTSWNEFSSAMASAVIFLSTGRKFNFSKYIFESLVRNVDSSSKFYMYPRRVGKGCSGVETPLFKGMLVAGEIEEQGDTEEQEQDNVDDAAQGADTVVLGDDVQDQSIPSPTPPTPPPQPPQDIPSTSQEALDAYAALTRRVKHLEHDKVAQDLDITKLKTRVKKLERANKGRMIANLDRDTDVSLMDDEGTEKKVEDAQVAGDEQVKGRQAEIYQIDMDYALKVLSMQDDEPEVESVSAASATIDVVPAATITAVPVRVAATSTRRRKGVVIRDPEKESPAKTPAETKSKGKGIMVEEPKPIKKKQQVKMDEEYARKLHEELNQDIELNVAIDRVKQKAKEDPYMQRYQVMKKRPKTEAQARRNMIMYLKNTIGFRLDYFKGMSYDDIRLIIEAKFNSNMEFLLKSKEQLEEEENRAIESINETPAQKAAKRRKMNEDVEDLKWHLEIVPDEFDDVYTEATPLDRKVPVVDYLIIHLNNKPCYKIIRADGTHQLAMFERPDGQDQVWKSQTSIHGQAMVKSWKLLELCGVHIISFTTTKLILLVERRCPLSMFTLDQMLNTVRLQVEEQSEISLELLRFGVDAAMELEEKH</sequence>
<proteinExistence type="predicted"/>
<keyword evidence="1" id="KW-0175">Coiled coil</keyword>
<feature type="region of interest" description="Disordered" evidence="2">
    <location>
        <begin position="248"/>
        <end position="272"/>
    </location>
</feature>